<dbReference type="InterPro" id="IPR037200">
    <property type="entry name" value="Isy1_sf"/>
</dbReference>
<comment type="caution">
    <text evidence="8">The sequence shown here is derived from an EMBL/GenBank/DDBJ whole genome shotgun (WGS) entry which is preliminary data.</text>
</comment>
<gene>
    <name evidence="8" type="primary">ISY1</name>
    <name evidence="8" type="ORF">EHS24_006316</name>
</gene>
<dbReference type="RefSeq" id="XP_028478238.1">
    <property type="nucleotide sequence ID" value="XM_028621786.1"/>
</dbReference>
<dbReference type="GO" id="GO:0071014">
    <property type="term" value="C:post-mRNA release spliceosomal complex"/>
    <property type="evidence" value="ECO:0007669"/>
    <property type="project" value="UniProtKB-ARBA"/>
</dbReference>
<keyword evidence="5" id="KW-0508">mRNA splicing</keyword>
<comment type="subcellular location">
    <subcellularLocation>
        <location evidence="1">Nucleus</location>
    </subcellularLocation>
</comment>
<evidence type="ECO:0000256" key="1">
    <source>
        <dbReference type="ARBA" id="ARBA00004123"/>
    </source>
</evidence>
<protein>
    <submittedName>
        <fullName evidence="8">NineTeen Complex (NTC) component</fullName>
    </submittedName>
</protein>
<dbReference type="FunFam" id="1.10.287.660:FF:000001">
    <property type="entry name" value="pre-mRNA-splicing factor ISY1 homolog"/>
    <property type="match status" value="1"/>
</dbReference>
<evidence type="ECO:0000256" key="3">
    <source>
        <dbReference type="ARBA" id="ARBA00022664"/>
    </source>
</evidence>
<dbReference type="GO" id="GO:0000974">
    <property type="term" value="C:Prp19 complex"/>
    <property type="evidence" value="ECO:0007669"/>
    <property type="project" value="UniProtKB-ARBA"/>
</dbReference>
<dbReference type="PANTHER" id="PTHR13021">
    <property type="entry name" value="PRE-MRNA-SPLICING FACTOR ISY1"/>
    <property type="match status" value="1"/>
</dbReference>
<dbReference type="STRING" id="105984.A0A427Y179"/>
<evidence type="ECO:0000313" key="8">
    <source>
        <dbReference type="EMBL" id="RSH84790.1"/>
    </source>
</evidence>
<keyword evidence="9" id="KW-1185">Reference proteome</keyword>
<name>A0A427Y179_9TREE</name>
<dbReference type="Pfam" id="PF06246">
    <property type="entry name" value="Isy1"/>
    <property type="match status" value="1"/>
</dbReference>
<evidence type="ECO:0000313" key="9">
    <source>
        <dbReference type="Proteomes" id="UP000279236"/>
    </source>
</evidence>
<dbReference type="OrthoDB" id="1739576at2759"/>
<proteinExistence type="inferred from homology"/>
<organism evidence="8 9">
    <name type="scientific">Apiotrichum porosum</name>
    <dbReference type="NCBI Taxonomy" id="105984"/>
    <lineage>
        <taxon>Eukaryota</taxon>
        <taxon>Fungi</taxon>
        <taxon>Dikarya</taxon>
        <taxon>Basidiomycota</taxon>
        <taxon>Agaricomycotina</taxon>
        <taxon>Tremellomycetes</taxon>
        <taxon>Trichosporonales</taxon>
        <taxon>Trichosporonaceae</taxon>
        <taxon>Apiotrichum</taxon>
    </lineage>
</organism>
<dbReference type="GO" id="GO:0000350">
    <property type="term" value="P:generation of catalytic spliceosome for second transesterification step"/>
    <property type="evidence" value="ECO:0007669"/>
    <property type="project" value="InterPro"/>
</dbReference>
<feature type="compositionally biased region" description="Basic residues" evidence="7">
    <location>
        <begin position="250"/>
        <end position="262"/>
    </location>
</feature>
<sequence length="340" mass="36896">MARNSEKAQSMLYRFREQQAVEMGLGNRVRGERRPRMASSVSSLRECERWRGDIMKDISRKVSKIQDSSLTDYEIRDLNDEINQLMREKRHWETQIVNLGGANYKRAQTSMFDDDGKEVPGTRGYKYFGRARELPGVKEMFTKGAQAATEESARNASFQMFRNQGPDYFGDTDEMDAGLAAAEEAAQREDWERAVRDTAAILSLDDDATLPPYPEPSKPPPAPAALDADAAGKRKSPEPEEEAQPEAGSKKKKGGKAAKGKKGAAAAAAPPPPPPGGPGAQAVDASAVAAAQAAQAALAASFMSVFDAAALAAPVLPDHEEMGKILLERRKAALREEYGV</sequence>
<dbReference type="SUPFAM" id="SSF140102">
    <property type="entry name" value="ISY1 domain-like"/>
    <property type="match status" value="1"/>
</dbReference>
<evidence type="ECO:0000256" key="5">
    <source>
        <dbReference type="ARBA" id="ARBA00023187"/>
    </source>
</evidence>
<dbReference type="InterPro" id="IPR029012">
    <property type="entry name" value="Helix_hairpin_bin_sf"/>
</dbReference>
<comment type="similarity">
    <text evidence="2">Belongs to the ISY1 family.</text>
</comment>
<accession>A0A427Y179</accession>
<dbReference type="EMBL" id="RSCE01000003">
    <property type="protein sequence ID" value="RSH84790.1"/>
    <property type="molecule type" value="Genomic_DNA"/>
</dbReference>
<dbReference type="Proteomes" id="UP000279236">
    <property type="component" value="Unassembled WGS sequence"/>
</dbReference>
<dbReference type="InterPro" id="IPR009360">
    <property type="entry name" value="Isy1"/>
</dbReference>
<keyword evidence="3" id="KW-0507">mRNA processing</keyword>
<evidence type="ECO:0000256" key="2">
    <source>
        <dbReference type="ARBA" id="ARBA00007002"/>
    </source>
</evidence>
<evidence type="ECO:0000256" key="6">
    <source>
        <dbReference type="ARBA" id="ARBA00023242"/>
    </source>
</evidence>
<evidence type="ECO:0000256" key="7">
    <source>
        <dbReference type="SAM" id="MobiDB-lite"/>
    </source>
</evidence>
<feature type="compositionally biased region" description="Pro residues" evidence="7">
    <location>
        <begin position="211"/>
        <end position="223"/>
    </location>
</feature>
<dbReference type="AlphaFoldDB" id="A0A427Y179"/>
<feature type="region of interest" description="Disordered" evidence="7">
    <location>
        <begin position="203"/>
        <end position="286"/>
    </location>
</feature>
<keyword evidence="4" id="KW-0747">Spliceosome</keyword>
<evidence type="ECO:0000256" key="4">
    <source>
        <dbReference type="ARBA" id="ARBA00022728"/>
    </source>
</evidence>
<reference evidence="8 9" key="1">
    <citation type="submission" date="2018-11" db="EMBL/GenBank/DDBJ databases">
        <title>Genome sequence of Apiotrichum porosum DSM 27194.</title>
        <authorList>
            <person name="Aliyu H."/>
            <person name="Gorte O."/>
            <person name="Ochsenreither K."/>
        </authorList>
    </citation>
    <scope>NUCLEOTIDE SEQUENCE [LARGE SCALE GENOMIC DNA]</scope>
    <source>
        <strain evidence="8 9">DSM 27194</strain>
    </source>
</reference>
<keyword evidence="6" id="KW-0539">Nucleus</keyword>
<dbReference type="GeneID" id="39590859"/>
<dbReference type="Gene3D" id="1.10.287.660">
    <property type="entry name" value="Helix hairpin bin"/>
    <property type="match status" value="1"/>
</dbReference>